<dbReference type="EMBL" id="BAABHF010000024">
    <property type="protein sequence ID" value="GAA4499456.1"/>
    <property type="molecule type" value="Genomic_DNA"/>
</dbReference>
<comment type="caution">
    <text evidence="1">The sequence shown here is derived from an EMBL/GenBank/DDBJ whole genome shotgun (WGS) entry which is preliminary data.</text>
</comment>
<protein>
    <recommendedName>
        <fullName evidence="3">Transposase DDE domain-containing protein</fullName>
    </recommendedName>
</protein>
<evidence type="ECO:0000313" key="1">
    <source>
        <dbReference type="EMBL" id="GAA4499456.1"/>
    </source>
</evidence>
<evidence type="ECO:0000313" key="2">
    <source>
        <dbReference type="Proteomes" id="UP001500503"/>
    </source>
</evidence>
<dbReference type="PANTHER" id="PTHR30007">
    <property type="entry name" value="PHP DOMAIN PROTEIN"/>
    <property type="match status" value="1"/>
</dbReference>
<reference evidence="2" key="1">
    <citation type="journal article" date="2019" name="Int. J. Syst. Evol. Microbiol.">
        <title>The Global Catalogue of Microorganisms (GCM) 10K type strain sequencing project: providing services to taxonomists for standard genome sequencing and annotation.</title>
        <authorList>
            <consortium name="The Broad Institute Genomics Platform"/>
            <consortium name="The Broad Institute Genome Sequencing Center for Infectious Disease"/>
            <person name="Wu L."/>
            <person name="Ma J."/>
        </authorList>
    </citation>
    <scope>NUCLEOTIDE SEQUENCE [LARGE SCALE GENOMIC DNA]</scope>
    <source>
        <strain evidence="2">JCM 17933</strain>
    </source>
</reference>
<keyword evidence="2" id="KW-1185">Reference proteome</keyword>
<dbReference type="PANTHER" id="PTHR30007:SF0">
    <property type="entry name" value="TRANSPOSASE"/>
    <property type="match status" value="1"/>
</dbReference>
<sequence>MIMVLRVDGCITEAPCGGEKAGPSPVDRRKGGLKRSVCVEGYGIPLGLASAGADRHDSPLLEPTLRAATVQAGPLPADVTAHLDAAYDSGLTRQLLDDLGVESEIARKGTPSPIQVGKRWVVERTNSWMNGYGKLRRMTDKDGQAVDFYLYLAAALVTVRQLIQRARTRYRWDTRPTTRRLK</sequence>
<proteinExistence type="predicted"/>
<organism evidence="1 2">
    <name type="scientific">Actinoallomurus oryzae</name>
    <dbReference type="NCBI Taxonomy" id="502180"/>
    <lineage>
        <taxon>Bacteria</taxon>
        <taxon>Bacillati</taxon>
        <taxon>Actinomycetota</taxon>
        <taxon>Actinomycetes</taxon>
        <taxon>Streptosporangiales</taxon>
        <taxon>Thermomonosporaceae</taxon>
        <taxon>Actinoallomurus</taxon>
    </lineage>
</organism>
<name>A0ABP8Q931_9ACTN</name>
<evidence type="ECO:0008006" key="3">
    <source>
        <dbReference type="Google" id="ProtNLM"/>
    </source>
</evidence>
<accession>A0ABP8Q931</accession>
<dbReference type="Proteomes" id="UP001500503">
    <property type="component" value="Unassembled WGS sequence"/>
</dbReference>
<gene>
    <name evidence="1" type="ORF">GCM10023191_046410</name>
</gene>